<organism evidence="1 2">
    <name type="scientific">Desulfocucumis palustris</name>
    <dbReference type="NCBI Taxonomy" id="1898651"/>
    <lineage>
        <taxon>Bacteria</taxon>
        <taxon>Bacillati</taxon>
        <taxon>Bacillota</taxon>
        <taxon>Clostridia</taxon>
        <taxon>Eubacteriales</taxon>
        <taxon>Desulfocucumaceae</taxon>
        <taxon>Desulfocucumis</taxon>
    </lineage>
</organism>
<protein>
    <submittedName>
        <fullName evidence="1">Uncharacterized protein</fullName>
    </submittedName>
</protein>
<keyword evidence="2" id="KW-1185">Reference proteome</keyword>
<accession>A0A2L2XE99</accession>
<gene>
    <name evidence="1" type="ORF">DCCM_0762</name>
</gene>
<proteinExistence type="predicted"/>
<name>A0A2L2XE99_9FIRM</name>
<evidence type="ECO:0000313" key="2">
    <source>
        <dbReference type="Proteomes" id="UP000239549"/>
    </source>
</evidence>
<reference evidence="2" key="1">
    <citation type="submission" date="2018-02" db="EMBL/GenBank/DDBJ databases">
        <title>Genome sequence of Desulfocucumis palustris strain NAW-5.</title>
        <authorList>
            <person name="Watanabe M."/>
            <person name="Kojima H."/>
            <person name="Fukui M."/>
        </authorList>
    </citation>
    <scope>NUCLEOTIDE SEQUENCE [LARGE SCALE GENOMIC DNA]</scope>
    <source>
        <strain evidence="2">NAW-5</strain>
    </source>
</reference>
<dbReference type="AlphaFoldDB" id="A0A2L2XE99"/>
<dbReference type="EMBL" id="BFAV01000042">
    <property type="protein sequence ID" value="GBF32566.1"/>
    <property type="molecule type" value="Genomic_DNA"/>
</dbReference>
<comment type="caution">
    <text evidence="1">The sequence shown here is derived from an EMBL/GenBank/DDBJ whole genome shotgun (WGS) entry which is preliminary data.</text>
</comment>
<sequence length="40" mass="4441">MPKTKAPQGGEYAGSAVFAPQRGADLFQVFRIYFAKCLYI</sequence>
<evidence type="ECO:0000313" key="1">
    <source>
        <dbReference type="EMBL" id="GBF32566.1"/>
    </source>
</evidence>
<dbReference type="Proteomes" id="UP000239549">
    <property type="component" value="Unassembled WGS sequence"/>
</dbReference>